<dbReference type="Proteomes" id="UP000093694">
    <property type="component" value="Unassembled WGS sequence"/>
</dbReference>
<sequence length="254" mass="29300">MKWNSNLYDNKHSFVAEYGKSMINFVNVGKEQKILDLGCGTGVLTNELAKNGATVIGTDLSKNMIDKAKSNYPNLIFQVEDATSLPFKNEFDTVFSNAVFHWISNQEKLLHSVYTCLKDNGTLICEFGAQNNISQIQTAFEKVIEQKGYSYCSPFFFPSKEEYKLLLDQAGFEVKHIIEYDRPTPLADEEKGLRNWICQFFASDLLEFSDEQKEQILLETEKLCKNSIWKNNQWVADYRRIQIIAVKNKNNRTK</sequence>
<protein>
    <submittedName>
        <fullName evidence="2">Malonyl-[acyl-carrier protein] O-methyltransferase</fullName>
        <ecNumber evidence="2">2.1.1.197</ecNumber>
    </submittedName>
</protein>
<evidence type="ECO:0000313" key="2">
    <source>
        <dbReference type="EMBL" id="OAA92195.1"/>
    </source>
</evidence>
<accession>A0A162J9E6</accession>
<dbReference type="AlphaFoldDB" id="A0A162J9E6"/>
<dbReference type="SUPFAM" id="SSF53335">
    <property type="entry name" value="S-adenosyl-L-methionine-dependent methyltransferases"/>
    <property type="match status" value="1"/>
</dbReference>
<reference evidence="2 4" key="1">
    <citation type="journal article" date="2015" name="Biotechnol. Bioeng.">
        <title>Genome sequence and phenotypic characterization of Caulobacter segnis.</title>
        <authorList>
            <person name="Patel S."/>
            <person name="Fletcher B."/>
            <person name="Scott D.C."/>
            <person name="Ely B."/>
        </authorList>
    </citation>
    <scope>NUCLEOTIDE SEQUENCE [LARGE SCALE GENOMIC DNA]</scope>
    <source>
        <strain evidence="2 4">PS02</strain>
    </source>
</reference>
<evidence type="ECO:0000313" key="5">
    <source>
        <dbReference type="Proteomes" id="UP000093694"/>
    </source>
</evidence>
<organism evidence="2 4">
    <name type="scientific">Clostridium coskatii</name>
    <dbReference type="NCBI Taxonomy" id="1705578"/>
    <lineage>
        <taxon>Bacteria</taxon>
        <taxon>Bacillati</taxon>
        <taxon>Bacillota</taxon>
        <taxon>Clostridia</taxon>
        <taxon>Eubacteriales</taxon>
        <taxon>Clostridiaceae</taxon>
        <taxon>Clostridium</taxon>
    </lineage>
</organism>
<dbReference type="GO" id="GO:0102130">
    <property type="term" value="F:malonyl-CoA methyltransferase activity"/>
    <property type="evidence" value="ECO:0007669"/>
    <property type="project" value="UniProtKB-EC"/>
</dbReference>
<name>A0A162J9E6_9CLOT</name>
<proteinExistence type="predicted"/>
<dbReference type="EMBL" id="LITQ01000021">
    <property type="protein sequence ID" value="OAA92195.1"/>
    <property type="molecule type" value="Genomic_DNA"/>
</dbReference>
<dbReference type="PANTHER" id="PTHR43861:SF1">
    <property type="entry name" value="TRANS-ACONITATE 2-METHYLTRANSFERASE"/>
    <property type="match status" value="1"/>
</dbReference>
<dbReference type="PANTHER" id="PTHR43861">
    <property type="entry name" value="TRANS-ACONITATE 2-METHYLTRANSFERASE-RELATED"/>
    <property type="match status" value="1"/>
</dbReference>
<evidence type="ECO:0000259" key="1">
    <source>
        <dbReference type="Pfam" id="PF08241"/>
    </source>
</evidence>
<dbReference type="EMBL" id="LROR01000028">
    <property type="protein sequence ID" value="OBR97214.1"/>
    <property type="molecule type" value="Genomic_DNA"/>
</dbReference>
<dbReference type="Proteomes" id="UP000077384">
    <property type="component" value="Unassembled WGS sequence"/>
</dbReference>
<keyword evidence="2" id="KW-0489">Methyltransferase</keyword>
<gene>
    <name evidence="2" type="primary">bioC</name>
    <name evidence="3" type="ORF">CLCOS_05200</name>
    <name evidence="2" type="ORF">WX73_01011</name>
</gene>
<dbReference type="CDD" id="cd02440">
    <property type="entry name" value="AdoMet_MTases"/>
    <property type="match status" value="1"/>
</dbReference>
<keyword evidence="2" id="KW-0808">Transferase</keyword>
<evidence type="ECO:0000313" key="3">
    <source>
        <dbReference type="EMBL" id="OBR97214.1"/>
    </source>
</evidence>
<feature type="domain" description="Methyltransferase type 11" evidence="1">
    <location>
        <begin position="35"/>
        <end position="125"/>
    </location>
</feature>
<dbReference type="InterPro" id="IPR029063">
    <property type="entry name" value="SAM-dependent_MTases_sf"/>
</dbReference>
<dbReference type="InterPro" id="IPR013216">
    <property type="entry name" value="Methyltransf_11"/>
</dbReference>
<dbReference type="RefSeq" id="WP_063601590.1">
    <property type="nucleotide sequence ID" value="NZ_LITQ01000021.1"/>
</dbReference>
<comment type="caution">
    <text evidence="2">The sequence shown here is derived from an EMBL/GenBank/DDBJ whole genome shotgun (WGS) entry which is preliminary data.</text>
</comment>
<dbReference type="EC" id="2.1.1.197" evidence="2"/>
<keyword evidence="5" id="KW-1185">Reference proteome</keyword>
<dbReference type="GO" id="GO:0032259">
    <property type="term" value="P:methylation"/>
    <property type="evidence" value="ECO:0007669"/>
    <property type="project" value="UniProtKB-KW"/>
</dbReference>
<dbReference type="PATRIC" id="fig|1705578.3.peg.1404"/>
<evidence type="ECO:0000313" key="4">
    <source>
        <dbReference type="Proteomes" id="UP000077384"/>
    </source>
</evidence>
<dbReference type="Gene3D" id="3.40.50.150">
    <property type="entry name" value="Vaccinia Virus protein VP39"/>
    <property type="match status" value="1"/>
</dbReference>
<dbReference type="Pfam" id="PF08241">
    <property type="entry name" value="Methyltransf_11"/>
    <property type="match status" value="1"/>
</dbReference>
<reference evidence="3 5" key="2">
    <citation type="journal article" date="2016" name="Front. Microbiol.">
        <title>Industrial Acetogenic Biocatalysts: A Comparative Metabolic and Genomic Analysis.</title>
        <authorList>
            <person name="Bengelsdorf F."/>
            <person name="Poehlein A."/>
            <person name="Sonja S."/>
            <person name="Erz C."/>
            <person name="Hummel T."/>
            <person name="Hoffmeister S."/>
            <person name="Daniel R."/>
            <person name="Durre P."/>
        </authorList>
    </citation>
    <scope>NUCLEOTIDE SEQUENCE [LARGE SCALE GENOMIC DNA]</scope>
    <source>
        <strain evidence="3 5">PTA-10522</strain>
    </source>
</reference>
<dbReference type="GO" id="GO:0008757">
    <property type="term" value="F:S-adenosylmethionine-dependent methyltransferase activity"/>
    <property type="evidence" value="ECO:0007669"/>
    <property type="project" value="InterPro"/>
</dbReference>